<evidence type="ECO:0000313" key="2">
    <source>
        <dbReference type="Proteomes" id="UP000573603"/>
    </source>
</evidence>
<comment type="caution">
    <text evidence="1">The sequence shown here is derived from an EMBL/GenBank/DDBJ whole genome shotgun (WGS) entry which is preliminary data.</text>
</comment>
<organism evidence="1 2">
    <name type="scientific">Fusarium anthophilum</name>
    <dbReference type="NCBI Taxonomy" id="48485"/>
    <lineage>
        <taxon>Eukaryota</taxon>
        <taxon>Fungi</taxon>
        <taxon>Dikarya</taxon>
        <taxon>Ascomycota</taxon>
        <taxon>Pezizomycotina</taxon>
        <taxon>Sordariomycetes</taxon>
        <taxon>Hypocreomycetidae</taxon>
        <taxon>Hypocreales</taxon>
        <taxon>Nectriaceae</taxon>
        <taxon>Fusarium</taxon>
        <taxon>Fusarium fujikuroi species complex</taxon>
    </lineage>
</organism>
<proteinExistence type="predicted"/>
<keyword evidence="2" id="KW-1185">Reference proteome</keyword>
<dbReference type="EMBL" id="JABEVY010000478">
    <property type="protein sequence ID" value="KAF5231517.1"/>
    <property type="molecule type" value="Genomic_DNA"/>
</dbReference>
<dbReference type="Proteomes" id="UP000573603">
    <property type="component" value="Unassembled WGS sequence"/>
</dbReference>
<dbReference type="AlphaFoldDB" id="A0A8H5DQ33"/>
<gene>
    <name evidence="1" type="ORF">FANTH_13378</name>
</gene>
<evidence type="ECO:0000313" key="1">
    <source>
        <dbReference type="EMBL" id="KAF5231517.1"/>
    </source>
</evidence>
<name>A0A8H5DQ33_9HYPO</name>
<accession>A0A8H5DQ33</accession>
<protein>
    <submittedName>
        <fullName evidence="1">Uncharacterized protein</fullName>
    </submittedName>
</protein>
<reference evidence="1 2" key="1">
    <citation type="journal article" date="2020" name="BMC Genomics">
        <title>Correction to: Identification and distribution of gene clusters required for synthesis of sphingolipid metabolism inhibitors in diverse species of the filamentous fungus Fusarium.</title>
        <authorList>
            <person name="Kim H.S."/>
            <person name="Lohmar J.M."/>
            <person name="Busman M."/>
            <person name="Brown D.W."/>
            <person name="Naumann T.A."/>
            <person name="Divon H.H."/>
            <person name="Lysoe E."/>
            <person name="Uhlig S."/>
            <person name="Proctor R.H."/>
        </authorList>
    </citation>
    <scope>NUCLEOTIDE SEQUENCE [LARGE SCALE GENOMIC DNA]</scope>
    <source>
        <strain evidence="1 2">NRRL 25214</strain>
    </source>
</reference>
<sequence length="177" mass="20927">MAHSDQDALKDAMYWKEKGEMYFHIDAYNFGNWLIRLLKDESTIIALAEMMKSYEQYRSHPSRVMAPSYANRLKYIEELFRQHDQRYLALFNDREDVIKLARKQKDAHTAGMLGTPGWQTKMRDADQSTIPKAKAKAVQELSVRFVINSDMPFTIFEQKLLKEIFYQFDYELALQIP</sequence>